<proteinExistence type="predicted"/>
<keyword evidence="2" id="KW-1185">Reference proteome</keyword>
<dbReference type="Proteomes" id="UP001211907">
    <property type="component" value="Unassembled WGS sequence"/>
</dbReference>
<gene>
    <name evidence="1" type="ORF">HK100_002134</name>
</gene>
<reference evidence="1" key="1">
    <citation type="submission" date="2020-05" db="EMBL/GenBank/DDBJ databases">
        <title>Phylogenomic resolution of chytrid fungi.</title>
        <authorList>
            <person name="Stajich J.E."/>
            <person name="Amses K."/>
            <person name="Simmons R."/>
            <person name="Seto K."/>
            <person name="Myers J."/>
            <person name="Bonds A."/>
            <person name="Quandt C.A."/>
            <person name="Barry K."/>
            <person name="Liu P."/>
            <person name="Grigoriev I."/>
            <person name="Longcore J.E."/>
            <person name="James T.Y."/>
        </authorList>
    </citation>
    <scope>NUCLEOTIDE SEQUENCE</scope>
    <source>
        <strain evidence="1">JEL0513</strain>
    </source>
</reference>
<accession>A0AAD5XEE3</accession>
<name>A0AAD5XEE3_9FUNG</name>
<comment type="caution">
    <text evidence="1">The sequence shown here is derived from an EMBL/GenBank/DDBJ whole genome shotgun (WGS) entry which is preliminary data.</text>
</comment>
<organism evidence="1 2">
    <name type="scientific">Physocladia obscura</name>
    <dbReference type="NCBI Taxonomy" id="109957"/>
    <lineage>
        <taxon>Eukaryota</taxon>
        <taxon>Fungi</taxon>
        <taxon>Fungi incertae sedis</taxon>
        <taxon>Chytridiomycota</taxon>
        <taxon>Chytridiomycota incertae sedis</taxon>
        <taxon>Chytridiomycetes</taxon>
        <taxon>Chytridiales</taxon>
        <taxon>Chytriomycetaceae</taxon>
        <taxon>Physocladia</taxon>
    </lineage>
</organism>
<dbReference type="AlphaFoldDB" id="A0AAD5XEE3"/>
<evidence type="ECO:0000313" key="2">
    <source>
        <dbReference type="Proteomes" id="UP001211907"/>
    </source>
</evidence>
<protein>
    <submittedName>
        <fullName evidence="1">Uncharacterized protein</fullName>
    </submittedName>
</protein>
<evidence type="ECO:0000313" key="1">
    <source>
        <dbReference type="EMBL" id="KAJ3113001.1"/>
    </source>
</evidence>
<sequence length="172" mass="18671">MHEIAVIGTAGRGNTAVLTSESLFGAIVAKAEDIVTNEWEFDWGQVHLISGGAAWTDHAAIRLFLAHPSAKLTLHFPCQFIVGPKPQFEDLGSTDWRKNSGQMANQYHKQFSSVINSNSMLEILEAIEAGAVVATDSRGFHDCNTKIALAQRMIAFTWSKGISPEKGGTLDT</sequence>
<dbReference type="EMBL" id="JADGJH010001484">
    <property type="protein sequence ID" value="KAJ3113001.1"/>
    <property type="molecule type" value="Genomic_DNA"/>
</dbReference>